<dbReference type="Proteomes" id="UP000198825">
    <property type="component" value="Chromosome I"/>
</dbReference>
<dbReference type="EMBL" id="LT629799">
    <property type="protein sequence ID" value="SDU89013.1"/>
    <property type="molecule type" value="Genomic_DNA"/>
</dbReference>
<dbReference type="OrthoDB" id="3736763at2"/>
<protein>
    <submittedName>
        <fullName evidence="1">Uncharacterized protein</fullName>
    </submittedName>
</protein>
<dbReference type="STRING" id="546874.SAMN04488544_1515"/>
<organism evidence="1 2">
    <name type="scientific">Microlunatus sagamiharensis</name>
    <dbReference type="NCBI Taxonomy" id="546874"/>
    <lineage>
        <taxon>Bacteria</taxon>
        <taxon>Bacillati</taxon>
        <taxon>Actinomycetota</taxon>
        <taxon>Actinomycetes</taxon>
        <taxon>Propionibacteriales</taxon>
        <taxon>Propionibacteriaceae</taxon>
        <taxon>Microlunatus</taxon>
    </lineage>
</organism>
<name>A0A1H2M716_9ACTN</name>
<reference evidence="2" key="1">
    <citation type="submission" date="2016-10" db="EMBL/GenBank/DDBJ databases">
        <authorList>
            <person name="Varghese N."/>
            <person name="Submissions S."/>
        </authorList>
    </citation>
    <scope>NUCLEOTIDE SEQUENCE [LARGE SCALE GENOMIC DNA]</scope>
    <source>
        <strain evidence="2">DSM 21743</strain>
    </source>
</reference>
<evidence type="ECO:0000313" key="1">
    <source>
        <dbReference type="EMBL" id="SDU89013.1"/>
    </source>
</evidence>
<keyword evidence="2" id="KW-1185">Reference proteome</keyword>
<gene>
    <name evidence="1" type="ORF">SAMN04488544_1515</name>
</gene>
<accession>A0A1H2M716</accession>
<evidence type="ECO:0000313" key="2">
    <source>
        <dbReference type="Proteomes" id="UP000198825"/>
    </source>
</evidence>
<proteinExistence type="predicted"/>
<dbReference type="AlphaFoldDB" id="A0A1H2M716"/>
<sequence length="117" mass="13280">MPRPDDLARAPLWELYVNVQLVQASLARLPVHLLALGVEIDRLEVVLRFQLSELADTDLEDIEEIQQDLDELTGFLLEIDRVVEVQTERDISGPANIWWVYLDRGSDAEVGTEDNAP</sequence>